<reference evidence="3" key="1">
    <citation type="journal article" date="2019" name="Curr. Biol.">
        <title>Genome Sequence of Striga asiatica Provides Insight into the Evolution of Plant Parasitism.</title>
        <authorList>
            <person name="Yoshida S."/>
            <person name="Kim S."/>
            <person name="Wafula E.K."/>
            <person name="Tanskanen J."/>
            <person name="Kim Y.M."/>
            <person name="Honaas L."/>
            <person name="Yang Z."/>
            <person name="Spallek T."/>
            <person name="Conn C.E."/>
            <person name="Ichihashi Y."/>
            <person name="Cheong K."/>
            <person name="Cui S."/>
            <person name="Der J.P."/>
            <person name="Gundlach H."/>
            <person name="Jiao Y."/>
            <person name="Hori C."/>
            <person name="Ishida J.K."/>
            <person name="Kasahara H."/>
            <person name="Kiba T."/>
            <person name="Kim M.S."/>
            <person name="Koo N."/>
            <person name="Laohavisit A."/>
            <person name="Lee Y.H."/>
            <person name="Lumba S."/>
            <person name="McCourt P."/>
            <person name="Mortimer J.C."/>
            <person name="Mutuku J.M."/>
            <person name="Nomura T."/>
            <person name="Sasaki-Sekimoto Y."/>
            <person name="Seto Y."/>
            <person name="Wang Y."/>
            <person name="Wakatake T."/>
            <person name="Sakakibara H."/>
            <person name="Demura T."/>
            <person name="Yamaguchi S."/>
            <person name="Yoneyama K."/>
            <person name="Manabe R.I."/>
            <person name="Nelson D.C."/>
            <person name="Schulman A.H."/>
            <person name="Timko M.P."/>
            <person name="dePamphilis C.W."/>
            <person name="Choi D."/>
            <person name="Shirasu K."/>
        </authorList>
    </citation>
    <scope>NUCLEOTIDE SEQUENCE [LARGE SCALE GENOMIC DNA]</scope>
    <source>
        <strain evidence="3">cv. UVA1</strain>
    </source>
</reference>
<feature type="region of interest" description="Disordered" evidence="1">
    <location>
        <begin position="68"/>
        <end position="144"/>
    </location>
</feature>
<comment type="caution">
    <text evidence="2">The sequence shown here is derived from an EMBL/GenBank/DDBJ whole genome shotgun (WGS) entry which is preliminary data.</text>
</comment>
<dbReference type="GO" id="GO:0008168">
    <property type="term" value="F:methyltransferase activity"/>
    <property type="evidence" value="ECO:0007669"/>
    <property type="project" value="UniProtKB-KW"/>
</dbReference>
<sequence length="262" mass="29876">MAAFNILPKEARRRVLLHILHPHPVHRRVPPEFTACRRSRRPDRLLPPPLSLKLRAQARVPRLHVSRRAGLSGSGGAAAGEKATKALKSRTDEKNGECRRRIDKNFCQNRRHPPPPTTAIRDELRSCRGPPATDQRQPPHPPYKSLNAAAYGGSPLHHCSSPYRFTLYELDRSKHDLKVHSWRLAGSRSKNSLTEEVDKGPIHRWLFGTAMADVLNEAFYRKKRTLCSPWDAFLPSRLSPRTMWDHISRKSTIMPILGMKNV</sequence>
<keyword evidence="3" id="KW-1185">Reference proteome</keyword>
<dbReference type="AlphaFoldDB" id="A0A5A7QAW7"/>
<dbReference type="EMBL" id="BKCP01006294">
    <property type="protein sequence ID" value="GER42122.1"/>
    <property type="molecule type" value="Genomic_DNA"/>
</dbReference>
<proteinExistence type="predicted"/>
<evidence type="ECO:0000313" key="3">
    <source>
        <dbReference type="Proteomes" id="UP000325081"/>
    </source>
</evidence>
<gene>
    <name evidence="2" type="ORF">STAS_18893</name>
</gene>
<keyword evidence="2" id="KW-0808">Transferase</keyword>
<organism evidence="2 3">
    <name type="scientific">Striga asiatica</name>
    <name type="common">Asiatic witchweed</name>
    <name type="synonym">Buchnera asiatica</name>
    <dbReference type="NCBI Taxonomy" id="4170"/>
    <lineage>
        <taxon>Eukaryota</taxon>
        <taxon>Viridiplantae</taxon>
        <taxon>Streptophyta</taxon>
        <taxon>Embryophyta</taxon>
        <taxon>Tracheophyta</taxon>
        <taxon>Spermatophyta</taxon>
        <taxon>Magnoliopsida</taxon>
        <taxon>eudicotyledons</taxon>
        <taxon>Gunneridae</taxon>
        <taxon>Pentapetalae</taxon>
        <taxon>asterids</taxon>
        <taxon>lamiids</taxon>
        <taxon>Lamiales</taxon>
        <taxon>Orobanchaceae</taxon>
        <taxon>Buchnereae</taxon>
        <taxon>Striga</taxon>
    </lineage>
</organism>
<dbReference type="Proteomes" id="UP000325081">
    <property type="component" value="Unassembled WGS sequence"/>
</dbReference>
<name>A0A5A7QAW7_STRAF</name>
<evidence type="ECO:0000256" key="1">
    <source>
        <dbReference type="SAM" id="MobiDB-lite"/>
    </source>
</evidence>
<dbReference type="GO" id="GO:0032259">
    <property type="term" value="P:methylation"/>
    <property type="evidence" value="ECO:0007669"/>
    <property type="project" value="UniProtKB-KW"/>
</dbReference>
<evidence type="ECO:0000313" key="2">
    <source>
        <dbReference type="EMBL" id="GER42122.1"/>
    </source>
</evidence>
<accession>A0A5A7QAW7</accession>
<keyword evidence="2" id="KW-0489">Methyltransferase</keyword>
<protein>
    <submittedName>
        <fullName evidence="2">Vanillate O-demethylase oxygenase subunit</fullName>
    </submittedName>
</protein>
<feature type="compositionally biased region" description="Basic and acidic residues" evidence="1">
    <location>
        <begin position="89"/>
        <end position="104"/>
    </location>
</feature>